<evidence type="ECO:0000256" key="1">
    <source>
        <dbReference type="SAM" id="SignalP"/>
    </source>
</evidence>
<dbReference type="GeneID" id="25256047"/>
<dbReference type="EMBL" id="HG675164">
    <property type="protein sequence ID" value="CDJ40620.1"/>
    <property type="molecule type" value="Genomic_DNA"/>
</dbReference>
<evidence type="ECO:0000313" key="5">
    <source>
        <dbReference type="Proteomes" id="UP000030747"/>
    </source>
</evidence>
<dbReference type="OrthoDB" id="347414at2759"/>
<gene>
    <name evidence="3" type="primary">sag11</name>
    <name evidence="4" type="ORF">ETH_00035030</name>
</gene>
<dbReference type="EMBL" id="AJ586538">
    <property type="protein sequence ID" value="CAE52299.1"/>
    <property type="molecule type" value="mRNA"/>
</dbReference>
<evidence type="ECO:0000313" key="2">
    <source>
        <dbReference type="EMBL" id="AET50485.1"/>
    </source>
</evidence>
<organism evidence="3">
    <name type="scientific">Eimeria tenella</name>
    <name type="common">Coccidian parasite</name>
    <dbReference type="NCBI Taxonomy" id="5802"/>
    <lineage>
        <taxon>Eukaryota</taxon>
        <taxon>Sar</taxon>
        <taxon>Alveolata</taxon>
        <taxon>Apicomplexa</taxon>
        <taxon>Conoidasida</taxon>
        <taxon>Coccidia</taxon>
        <taxon>Eucoccidiorida</taxon>
        <taxon>Eimeriorina</taxon>
        <taxon>Eimeriidae</taxon>
        <taxon>Eimeria</taxon>
    </lineage>
</organism>
<reference evidence="4" key="5">
    <citation type="submission" date="2013-10" db="EMBL/GenBank/DDBJ databases">
        <authorList>
            <person name="Aslett M."/>
        </authorList>
    </citation>
    <scope>NUCLEOTIDE SEQUENCE [LARGE SCALE GENOMIC DNA]</scope>
    <source>
        <strain evidence="4">Houghton</strain>
    </source>
</reference>
<dbReference type="VEuPathDB" id="ToxoDB:ETH_00035030"/>
<protein>
    <submittedName>
        <fullName evidence="4">SAG family member (Sag11)</fullName>
    </submittedName>
    <submittedName>
        <fullName evidence="3">Surface antigen 11</fullName>
    </submittedName>
</protein>
<reference evidence="4" key="4">
    <citation type="submission" date="2013-10" db="EMBL/GenBank/DDBJ databases">
        <title>Genomic analysis of the causative agents of coccidiosis in chickens.</title>
        <authorList>
            <person name="Reid A.J."/>
            <person name="Blake D."/>
            <person name="Billington K."/>
            <person name="Browne H."/>
            <person name="Dunn M."/>
            <person name="Hung S."/>
            <person name="Kawahara F."/>
            <person name="Miranda-Saavedra D."/>
            <person name="Mourier T."/>
            <person name="Nagra H."/>
            <person name="Otto T.D."/>
            <person name="Rawlings N."/>
            <person name="Sanchez A."/>
            <person name="Sanders M."/>
            <person name="Subramaniam C."/>
            <person name="Tay Y."/>
            <person name="Dear P."/>
            <person name="Doerig C."/>
            <person name="Gruber A."/>
            <person name="Parkinson J."/>
            <person name="Shirley M."/>
            <person name="Wan K.L."/>
            <person name="Berriman M."/>
            <person name="Tomley F."/>
            <person name="Pain A."/>
        </authorList>
    </citation>
    <scope>NUCLEOTIDE SEQUENCE [LARGE SCALE GENOMIC DNA]</scope>
    <source>
        <strain evidence="4">Houghton</strain>
    </source>
</reference>
<name>Q70CD6_EIMTE</name>
<feature type="signal peptide" evidence="1">
    <location>
        <begin position="1"/>
        <end position="24"/>
    </location>
</feature>
<dbReference type="Pfam" id="PF11054">
    <property type="entry name" value="Surface_antigen"/>
    <property type="match status" value="1"/>
</dbReference>
<reference evidence="2" key="3">
    <citation type="journal article" date="2012" name="BMC Genomics">
        <title>Characterisation of full-length cDNA sequences provides insights into the Eimeria tenella transcriptome.</title>
        <authorList>
            <person name="Amiruddin N."/>
            <person name="Lee X.W."/>
            <person name="Blake D.P."/>
            <person name="Suzuki Y."/>
            <person name="Tay Y.L."/>
            <person name="Lim L.S."/>
            <person name="Tomley F.M."/>
            <person name="Watanabe J."/>
            <person name="Sugimoto C."/>
            <person name="Wan K.L."/>
        </authorList>
    </citation>
    <scope>NUCLEOTIDE SEQUENCE</scope>
    <source>
        <strain evidence="2">Houghton</strain>
    </source>
</reference>
<proteinExistence type="evidence at transcript level"/>
<accession>Q70CD6</accession>
<reference evidence="3" key="1">
    <citation type="submission" date="2003-10" db="EMBL/GenBank/DDBJ databases">
        <title>Eimeria tenella sporozoites and merozoites differentially express glycosylphosphatidylinositol-anchored variant surface proteins.</title>
        <authorList>
            <person name="Tabares E."/>
            <person name="Ferguson D."/>
            <person name="Clark J."/>
            <person name="Soon P.E."/>
            <person name="Wan K.L."/>
            <person name="Tomley F."/>
        </authorList>
    </citation>
    <scope>NUCLEOTIDE SEQUENCE</scope>
    <source>
        <strain evidence="3">Houghton</strain>
    </source>
</reference>
<evidence type="ECO:0000313" key="4">
    <source>
        <dbReference type="EMBL" id="CDJ40620.1"/>
    </source>
</evidence>
<dbReference type="EMBL" id="JN987262">
    <property type="protein sequence ID" value="AET50485.1"/>
    <property type="molecule type" value="mRNA"/>
</dbReference>
<keyword evidence="5" id="KW-1185">Reference proteome</keyword>
<sequence length="263" mass="27931">MLSVAFASFLSASLLLLSENSSQAIASATVKYTAKLGTTVQCLSEINGAREAAGLANFADAATKEEKISEPSSSELESEWKKLCEYLIPPPSQEESVQATAEPFKDGTYAFKSLTAEQPDCEKTVDYWKAAYKNFTGMPPPKSEDTSIYSKQDNVSFVALYNPIPKATADCRVVTCTQTITAASVPAAAAAQGDGDSEADTRTKTNGYALICKTMPAAFESDNTPPFTEEQWDKIKYSLTGSASIAAPSLVALAILALGITTV</sequence>
<evidence type="ECO:0000313" key="3">
    <source>
        <dbReference type="EMBL" id="CAE52299.1"/>
    </source>
</evidence>
<dbReference type="Proteomes" id="UP000030747">
    <property type="component" value="Unassembled WGS sequence"/>
</dbReference>
<dbReference type="InterPro" id="IPR021288">
    <property type="entry name" value="Surface_antigen"/>
</dbReference>
<dbReference type="RefSeq" id="XP_013231370.1">
    <property type="nucleotide sequence ID" value="XM_013375916.1"/>
</dbReference>
<keyword evidence="1" id="KW-0732">Signal</keyword>
<feature type="chain" id="PRO_5010845525" evidence="1">
    <location>
        <begin position="25"/>
        <end position="263"/>
    </location>
</feature>
<dbReference type="AlphaFoldDB" id="Q70CD6"/>
<dbReference type="VEuPathDB" id="ToxoDB:ETH2_0926200"/>
<reference evidence="3" key="2">
    <citation type="submission" date="2003-10" db="EMBL/GenBank/DDBJ databases">
        <authorList>
            <person name="Tomley F.M."/>
        </authorList>
    </citation>
    <scope>NUCLEOTIDE SEQUENCE</scope>
    <source>
        <strain evidence="3">Houghton</strain>
    </source>
</reference>